<gene>
    <name evidence="1" type="ORF">J1N35_001541</name>
</gene>
<evidence type="ECO:0000313" key="1">
    <source>
        <dbReference type="EMBL" id="KAH1130163.1"/>
    </source>
</evidence>
<keyword evidence="2" id="KW-1185">Reference proteome</keyword>
<name>A0A9D3WK43_9ROSI</name>
<organism evidence="1 2">
    <name type="scientific">Gossypium stocksii</name>
    <dbReference type="NCBI Taxonomy" id="47602"/>
    <lineage>
        <taxon>Eukaryota</taxon>
        <taxon>Viridiplantae</taxon>
        <taxon>Streptophyta</taxon>
        <taxon>Embryophyta</taxon>
        <taxon>Tracheophyta</taxon>
        <taxon>Spermatophyta</taxon>
        <taxon>Magnoliopsida</taxon>
        <taxon>eudicotyledons</taxon>
        <taxon>Gunneridae</taxon>
        <taxon>Pentapetalae</taxon>
        <taxon>rosids</taxon>
        <taxon>malvids</taxon>
        <taxon>Malvales</taxon>
        <taxon>Malvaceae</taxon>
        <taxon>Malvoideae</taxon>
        <taxon>Gossypium</taxon>
    </lineage>
</organism>
<dbReference type="EMBL" id="JAIQCV010000001">
    <property type="protein sequence ID" value="KAH1130163.1"/>
    <property type="molecule type" value="Genomic_DNA"/>
</dbReference>
<accession>A0A9D3WK43</accession>
<comment type="caution">
    <text evidence="1">The sequence shown here is derived from an EMBL/GenBank/DDBJ whole genome shotgun (WGS) entry which is preliminary data.</text>
</comment>
<dbReference type="OrthoDB" id="10542102at2759"/>
<sequence>MKVQLNDYMAEALSSNQDMMRKTVNVAMDDQTERMTKRNDFFKASIMTLNDEAKVMMAKFEEFEGQLIVCKAVVGKGMLASISMQRKIDVLKPNEFKGMRFTNEKLAMVEAKSFVELGPRKGMFKTSKPKETRGDELDKATIRLGSFVFCQSQEGQREQEEASKVLLILWFA</sequence>
<dbReference type="Proteomes" id="UP000828251">
    <property type="component" value="Unassembled WGS sequence"/>
</dbReference>
<protein>
    <submittedName>
        <fullName evidence="1">Uncharacterized protein</fullName>
    </submittedName>
</protein>
<proteinExistence type="predicted"/>
<evidence type="ECO:0000313" key="2">
    <source>
        <dbReference type="Proteomes" id="UP000828251"/>
    </source>
</evidence>
<dbReference type="AlphaFoldDB" id="A0A9D3WK43"/>
<reference evidence="1 2" key="1">
    <citation type="journal article" date="2021" name="Plant Biotechnol. J.">
        <title>Multi-omics assisted identification of the key and species-specific regulatory components of drought-tolerant mechanisms in Gossypium stocksii.</title>
        <authorList>
            <person name="Yu D."/>
            <person name="Ke L."/>
            <person name="Zhang D."/>
            <person name="Wu Y."/>
            <person name="Sun Y."/>
            <person name="Mei J."/>
            <person name="Sun J."/>
            <person name="Sun Y."/>
        </authorList>
    </citation>
    <scope>NUCLEOTIDE SEQUENCE [LARGE SCALE GENOMIC DNA]</scope>
    <source>
        <strain evidence="2">cv. E1</strain>
        <tissue evidence="1">Leaf</tissue>
    </source>
</reference>